<dbReference type="AlphaFoldDB" id="A0A9X4AL33"/>
<name>A0A9X4AL33_9BACI</name>
<proteinExistence type="predicted"/>
<comment type="caution">
    <text evidence="1">The sequence shown here is derived from an EMBL/GenBank/DDBJ whole genome shotgun (WGS) entry which is preliminary data.</text>
</comment>
<sequence length="254" mass="29985">MSNLLSKSEKQYVIDHFRILDQPLNDELFSLEQLLDEEFVKLFIEDIKVQLKTPYAFVAASQLMKRIGYLFTVPGFYSMTVYNKALNLQLTNCELVNYYSEQGVWLPHLRLKDFSISTPENGERYEWRESVVEGIGKDIARIITTVSTVSSVPKPILWENVAVYMYWLYEQRMGEEREDLPHRDSDFCYLVQQASPQLFNEKRNPFKQFYKPKKQVDETRLRRTCCFYYAQNQDGTCCSTCPKSEQELKKLPLK</sequence>
<keyword evidence="2" id="KW-1185">Reference proteome</keyword>
<protein>
    <recommendedName>
        <fullName evidence="3">Ferric siderophore reductase C-terminal domain-containing protein</fullName>
    </recommendedName>
</protein>
<gene>
    <name evidence="1" type="ORF">NC661_16875</name>
</gene>
<organism evidence="1 2">
    <name type="scientific">Aquibacillus koreensis</name>
    <dbReference type="NCBI Taxonomy" id="279446"/>
    <lineage>
        <taxon>Bacteria</taxon>
        <taxon>Bacillati</taxon>
        <taxon>Bacillota</taxon>
        <taxon>Bacilli</taxon>
        <taxon>Bacillales</taxon>
        <taxon>Bacillaceae</taxon>
        <taxon>Aquibacillus</taxon>
    </lineage>
</organism>
<evidence type="ECO:0000313" key="1">
    <source>
        <dbReference type="EMBL" id="MDC3422035.1"/>
    </source>
</evidence>
<evidence type="ECO:0000313" key="2">
    <source>
        <dbReference type="Proteomes" id="UP001145072"/>
    </source>
</evidence>
<dbReference type="Proteomes" id="UP001145072">
    <property type="component" value="Unassembled WGS sequence"/>
</dbReference>
<dbReference type="RefSeq" id="WP_259869238.1">
    <property type="nucleotide sequence ID" value="NZ_JAMQJZ010000016.1"/>
</dbReference>
<reference evidence="1" key="1">
    <citation type="submission" date="2022-06" db="EMBL/GenBank/DDBJ databases">
        <title>Aquibacillus sp. a new bacterium isolated from soil saline samples.</title>
        <authorList>
            <person name="Galisteo C."/>
            <person name="De La Haba R."/>
            <person name="Sanchez-Porro C."/>
            <person name="Ventosa A."/>
        </authorList>
    </citation>
    <scope>NUCLEOTIDE SEQUENCE</scope>
    <source>
        <strain evidence="1">JCM 12387</strain>
    </source>
</reference>
<evidence type="ECO:0008006" key="3">
    <source>
        <dbReference type="Google" id="ProtNLM"/>
    </source>
</evidence>
<accession>A0A9X4AL33</accession>
<dbReference type="EMBL" id="JAMQJZ010000016">
    <property type="protein sequence ID" value="MDC3422035.1"/>
    <property type="molecule type" value="Genomic_DNA"/>
</dbReference>